<name>A0A328C8X6_9DELT</name>
<dbReference type="AlphaFoldDB" id="A0A328C8X6"/>
<protein>
    <submittedName>
        <fullName evidence="2">Uncharacterized protein</fullName>
    </submittedName>
</protein>
<evidence type="ECO:0000313" key="3">
    <source>
        <dbReference type="Proteomes" id="UP000249169"/>
    </source>
</evidence>
<sequence>MISSDSARRRHQACALLQRLVDPHRQHDTADAAALRHLAIAALNLAQELSPEVLASACARLPLVPLYAAWEEGKLSPDALTRELSEQGLIIHQGEDAVRRRLERAHALACTTAIHRAPRQNDEPQTPTDDPRQLAMARVMLDEQALGELLELPAARALDRLVAQAGLMASVIESPHITDFEELLPPWPIERRACGLTLLRDFEDHDYKRAPLQLSQLKQRSQDFERSLIANLEQQGLLVAVRVALAFAPASGQPMPSTRELQHYLARFTLFADDPALLALARALIETRHLFLHHLQGALPLASLQPWTNYLRGDCAELADSRDITLREATHYAHYCLHVLNLSDLSAMTDLVLREPLRQALKLREEELRELVLAGQRQGLSDKQADLARFERASWRAEGPRAALADRLARLCGAWRQGEAPAPLGARARLEAPLLERATETLDLAGACADALANLAAGVVLQGHRLFESLELQDALRLLALALAAARDAGLLEGPAAAARIDLRPLLTWLDEDPDQGHHLHVLRQLLARVPLDAMLSTSHLHASSGLRCEPCPQKHTLQVELAIDPALEALLTLLAATPEHDALHSALTQRLHTLLAPRPPAAHSSQYSERNTTDSELSG</sequence>
<accession>A0A328C8X6</accession>
<gene>
    <name evidence="2" type="ORF">DL240_09565</name>
</gene>
<dbReference type="EMBL" id="QHKO01000003">
    <property type="protein sequence ID" value="RAL23120.1"/>
    <property type="molecule type" value="Genomic_DNA"/>
</dbReference>
<comment type="caution">
    <text evidence="2">The sequence shown here is derived from an EMBL/GenBank/DDBJ whole genome shotgun (WGS) entry which is preliminary data.</text>
</comment>
<organism evidence="2 3">
    <name type="scientific">Lujinxingia litoralis</name>
    <dbReference type="NCBI Taxonomy" id="2211119"/>
    <lineage>
        <taxon>Bacteria</taxon>
        <taxon>Deltaproteobacteria</taxon>
        <taxon>Bradymonadales</taxon>
        <taxon>Lujinxingiaceae</taxon>
        <taxon>Lujinxingia</taxon>
    </lineage>
</organism>
<evidence type="ECO:0000256" key="1">
    <source>
        <dbReference type="SAM" id="MobiDB-lite"/>
    </source>
</evidence>
<feature type="region of interest" description="Disordered" evidence="1">
    <location>
        <begin position="599"/>
        <end position="620"/>
    </location>
</feature>
<evidence type="ECO:0000313" key="2">
    <source>
        <dbReference type="EMBL" id="RAL23120.1"/>
    </source>
</evidence>
<reference evidence="2 3" key="1">
    <citation type="submission" date="2018-05" db="EMBL/GenBank/DDBJ databases">
        <title>Lujinxingia marina gen. nov. sp. nov., a new facultative anaerobic member of the class Deltaproteobacteria, and proposal of Lujinxingaceae fam. nov.</title>
        <authorList>
            <person name="Li C.-M."/>
        </authorList>
    </citation>
    <scope>NUCLEOTIDE SEQUENCE [LARGE SCALE GENOMIC DNA]</scope>
    <source>
        <strain evidence="2 3">B210</strain>
    </source>
</reference>
<feature type="compositionally biased region" description="Polar residues" evidence="1">
    <location>
        <begin position="604"/>
        <end position="620"/>
    </location>
</feature>
<proteinExistence type="predicted"/>
<keyword evidence="3" id="KW-1185">Reference proteome</keyword>
<dbReference type="Proteomes" id="UP000249169">
    <property type="component" value="Unassembled WGS sequence"/>
</dbReference>